<feature type="compositionally biased region" description="Polar residues" evidence="12">
    <location>
        <begin position="173"/>
        <end position="182"/>
    </location>
</feature>
<dbReference type="PROSITE" id="PS50089">
    <property type="entry name" value="ZF_RING_2"/>
    <property type="match status" value="1"/>
</dbReference>
<organism evidence="15 16">
    <name type="scientific">Plutella xylostella</name>
    <name type="common">Diamondback moth</name>
    <name type="synonym">Plutella maculipennis</name>
    <dbReference type="NCBI Taxonomy" id="51655"/>
    <lineage>
        <taxon>Eukaryota</taxon>
        <taxon>Metazoa</taxon>
        <taxon>Ecdysozoa</taxon>
        <taxon>Arthropoda</taxon>
        <taxon>Hexapoda</taxon>
        <taxon>Insecta</taxon>
        <taxon>Pterygota</taxon>
        <taxon>Neoptera</taxon>
        <taxon>Endopterygota</taxon>
        <taxon>Lepidoptera</taxon>
        <taxon>Glossata</taxon>
        <taxon>Ditrysia</taxon>
        <taxon>Yponomeutoidea</taxon>
        <taxon>Plutellidae</taxon>
        <taxon>Plutella</taxon>
    </lineage>
</organism>
<dbReference type="SUPFAM" id="SSF57850">
    <property type="entry name" value="RING/U-box"/>
    <property type="match status" value="1"/>
</dbReference>
<comment type="pathway">
    <text evidence="11">Protein modification; protein ubiquitination.</text>
</comment>
<feature type="domain" description="RING-type" evidence="13">
    <location>
        <begin position="14"/>
        <end position="52"/>
    </location>
</feature>
<comment type="domain">
    <text evidence="11">The WWE domain mediates non-covalent poly(ADP-ribose)-binding.</text>
</comment>
<dbReference type="InterPro" id="IPR018123">
    <property type="entry name" value="WWE-dom_subgr"/>
</dbReference>
<dbReference type="PROSITE" id="PS50918">
    <property type="entry name" value="WWE"/>
    <property type="match status" value="1"/>
</dbReference>
<name>A0ABQ7PSU1_PLUXY</name>
<sequence length="275" mass="30960">MSDAQCSAALEKDCAVCLQKCHHPTQLPCGHIFCFLCVKGVAIQSRKCAMCRAAIPPDYLDHPVLLEKLTHSNTYQENGTDEHQWYYEGRNGWWKYDERSNVELEAAWSEGEMECLLLLAGALYCIDFSTMIQTRQSDPTRRRRVRRDAPSLPAKGIAGIKIIDETKTEPEETSNTNDEQNQPVAEVITLADDIHVGDQELVNMIHNADQNSAEVIHLADDDSDVVFISDQQEADVIYLADSTDNDTSVDEIEAVVEQINALNFNHNLYDQEDSL</sequence>
<evidence type="ECO:0000256" key="8">
    <source>
        <dbReference type="ARBA" id="ARBA00022786"/>
    </source>
</evidence>
<evidence type="ECO:0000256" key="1">
    <source>
        <dbReference type="ARBA" id="ARBA00000900"/>
    </source>
</evidence>
<gene>
    <name evidence="15" type="ORF">JYU34_021133</name>
</gene>
<accession>A0ABQ7PSU1</accession>
<dbReference type="EMBL" id="JAHIBW010000029">
    <property type="protein sequence ID" value="KAG7296037.1"/>
    <property type="molecule type" value="Genomic_DNA"/>
</dbReference>
<dbReference type="InterPro" id="IPR001841">
    <property type="entry name" value="Znf_RING"/>
</dbReference>
<keyword evidence="6 11" id="KW-0479">Metal-binding</keyword>
<reference evidence="15 16" key="1">
    <citation type="submission" date="2021-06" db="EMBL/GenBank/DDBJ databases">
        <title>A haploid diamondback moth (Plutella xylostella L.) genome assembly resolves 31 chromosomes and identifies a diamide resistance mutation.</title>
        <authorList>
            <person name="Ward C.M."/>
            <person name="Perry K.D."/>
            <person name="Baker G."/>
            <person name="Powis K."/>
            <person name="Heckel D.G."/>
            <person name="Baxter S.W."/>
        </authorList>
    </citation>
    <scope>NUCLEOTIDE SEQUENCE [LARGE SCALE GENOMIC DNA]</scope>
    <source>
        <strain evidence="15 16">LV</strain>
        <tissue evidence="15">Single pupa</tissue>
    </source>
</reference>
<keyword evidence="7 10" id="KW-0863">Zinc-finger</keyword>
<proteinExistence type="predicted"/>
<comment type="caution">
    <text evidence="15">The sequence shown here is derived from an EMBL/GenBank/DDBJ whole genome shotgun (WGS) entry which is preliminary data.</text>
</comment>
<feature type="region of interest" description="Disordered" evidence="12">
    <location>
        <begin position="159"/>
        <end position="182"/>
    </location>
</feature>
<evidence type="ECO:0000256" key="2">
    <source>
        <dbReference type="ARBA" id="ARBA00004514"/>
    </source>
</evidence>
<comment type="function">
    <text evidence="11">E3 ubiquitin-protein ligase that specifically binds poly-ADP-ribosylated proteins and mediates their ubiquitination and subsequent degradation.</text>
</comment>
<dbReference type="CDD" id="cd16546">
    <property type="entry name" value="RING-HC_RNF146"/>
    <property type="match status" value="1"/>
</dbReference>
<dbReference type="Pfam" id="PF13920">
    <property type="entry name" value="zf-C3HC4_3"/>
    <property type="match status" value="1"/>
</dbReference>
<dbReference type="InterPro" id="IPR037197">
    <property type="entry name" value="WWE_dom_sf"/>
</dbReference>
<keyword evidence="3 11" id="KW-0963">Cytoplasm</keyword>
<evidence type="ECO:0000313" key="16">
    <source>
        <dbReference type="Proteomes" id="UP000823941"/>
    </source>
</evidence>
<evidence type="ECO:0000259" key="14">
    <source>
        <dbReference type="PROSITE" id="PS50918"/>
    </source>
</evidence>
<dbReference type="Gene3D" id="3.30.40.10">
    <property type="entry name" value="Zinc/RING finger domain, C3HC4 (zinc finger)"/>
    <property type="match status" value="1"/>
</dbReference>
<dbReference type="SUPFAM" id="SSF117839">
    <property type="entry name" value="WWE domain"/>
    <property type="match status" value="1"/>
</dbReference>
<comment type="PTM">
    <text evidence="11">Ubiquitinated; autoubiquitinated.</text>
</comment>
<keyword evidence="5" id="KW-0879">Wnt signaling pathway</keyword>
<evidence type="ECO:0000256" key="10">
    <source>
        <dbReference type="PROSITE-ProRule" id="PRU00175"/>
    </source>
</evidence>
<dbReference type="SMART" id="SM00678">
    <property type="entry name" value="WWE"/>
    <property type="match status" value="1"/>
</dbReference>
<dbReference type="PANTHER" id="PTHR13417:SF2">
    <property type="entry name" value="E3 UBIQUITIN-PROTEIN LIGASE RNF146"/>
    <property type="match status" value="1"/>
</dbReference>
<feature type="domain" description="WWE" evidence="14">
    <location>
        <begin position="70"/>
        <end position="147"/>
    </location>
</feature>
<evidence type="ECO:0000313" key="15">
    <source>
        <dbReference type="EMBL" id="KAG7296037.1"/>
    </source>
</evidence>
<dbReference type="Proteomes" id="UP000823941">
    <property type="component" value="Chromosome 29"/>
</dbReference>
<dbReference type="EC" id="2.3.2.27" evidence="11"/>
<comment type="subcellular location">
    <subcellularLocation>
        <location evidence="2 11">Cytoplasm</location>
        <location evidence="2 11">Cytosol</location>
    </subcellularLocation>
</comment>
<dbReference type="Pfam" id="PF02825">
    <property type="entry name" value="WWE"/>
    <property type="match status" value="1"/>
</dbReference>
<dbReference type="InterPro" id="IPR044110">
    <property type="entry name" value="RING-HC_RNF146"/>
</dbReference>
<keyword evidence="8 11" id="KW-0833">Ubl conjugation pathway</keyword>
<dbReference type="InterPro" id="IPR033509">
    <property type="entry name" value="RNF146"/>
</dbReference>
<evidence type="ECO:0000259" key="13">
    <source>
        <dbReference type="PROSITE" id="PS50089"/>
    </source>
</evidence>
<dbReference type="InterPro" id="IPR013083">
    <property type="entry name" value="Znf_RING/FYVE/PHD"/>
</dbReference>
<dbReference type="PANTHER" id="PTHR13417">
    <property type="entry name" value="E3 UBIQUITIN-PROTEIN LIGASE RNF146"/>
    <property type="match status" value="1"/>
</dbReference>
<comment type="catalytic activity">
    <reaction evidence="1 11">
        <text>S-ubiquitinyl-[E2 ubiquitin-conjugating enzyme]-L-cysteine + [acceptor protein]-L-lysine = [E2 ubiquitin-conjugating enzyme]-L-cysteine + N(6)-ubiquitinyl-[acceptor protein]-L-lysine.</text>
        <dbReference type="EC" id="2.3.2.27"/>
    </reaction>
</comment>
<evidence type="ECO:0000256" key="9">
    <source>
        <dbReference type="ARBA" id="ARBA00022833"/>
    </source>
</evidence>
<evidence type="ECO:0000256" key="7">
    <source>
        <dbReference type="ARBA" id="ARBA00022771"/>
    </source>
</evidence>
<dbReference type="InterPro" id="IPR017907">
    <property type="entry name" value="Znf_RING_CS"/>
</dbReference>
<protein>
    <recommendedName>
        <fullName evidence="11">E3 ubiquitin-protein ligase</fullName>
        <ecNumber evidence="11">2.3.2.27</ecNumber>
    </recommendedName>
</protein>
<dbReference type="SMART" id="SM00184">
    <property type="entry name" value="RING"/>
    <property type="match status" value="1"/>
</dbReference>
<dbReference type="PROSITE" id="PS00518">
    <property type="entry name" value="ZF_RING_1"/>
    <property type="match status" value="1"/>
</dbReference>
<keyword evidence="4 11" id="KW-0808">Transferase</keyword>
<dbReference type="Gene3D" id="3.30.720.50">
    <property type="match status" value="1"/>
</dbReference>
<dbReference type="InterPro" id="IPR004170">
    <property type="entry name" value="WWE_dom"/>
</dbReference>
<keyword evidence="16" id="KW-1185">Reference proteome</keyword>
<evidence type="ECO:0000256" key="6">
    <source>
        <dbReference type="ARBA" id="ARBA00022723"/>
    </source>
</evidence>
<evidence type="ECO:0000256" key="11">
    <source>
        <dbReference type="RuleBase" id="RU367115"/>
    </source>
</evidence>
<evidence type="ECO:0000256" key="3">
    <source>
        <dbReference type="ARBA" id="ARBA00022490"/>
    </source>
</evidence>
<evidence type="ECO:0000256" key="12">
    <source>
        <dbReference type="SAM" id="MobiDB-lite"/>
    </source>
</evidence>
<keyword evidence="9 11" id="KW-0862">Zinc</keyword>
<evidence type="ECO:0000256" key="4">
    <source>
        <dbReference type="ARBA" id="ARBA00022679"/>
    </source>
</evidence>
<evidence type="ECO:0000256" key="5">
    <source>
        <dbReference type="ARBA" id="ARBA00022687"/>
    </source>
</evidence>